<feature type="region of interest" description="Disordered" evidence="1">
    <location>
        <begin position="64"/>
        <end position="116"/>
    </location>
</feature>
<feature type="compositionally biased region" description="Gly residues" evidence="1">
    <location>
        <begin position="104"/>
        <end position="116"/>
    </location>
</feature>
<dbReference type="AlphaFoldDB" id="F4Q3A5"/>
<gene>
    <name evidence="2" type="ORF">DFA_08611</name>
</gene>
<feature type="compositionally biased region" description="Acidic residues" evidence="1">
    <location>
        <begin position="81"/>
        <end position="90"/>
    </location>
</feature>
<accession>F4Q3A5</accession>
<dbReference type="EMBL" id="GL883021">
    <property type="protein sequence ID" value="EGG17615.1"/>
    <property type="molecule type" value="Genomic_DNA"/>
</dbReference>
<dbReference type="KEGG" id="dfa:DFA_08611"/>
<evidence type="ECO:0000313" key="3">
    <source>
        <dbReference type="Proteomes" id="UP000007797"/>
    </source>
</evidence>
<dbReference type="GeneID" id="14869302"/>
<organism evidence="2 3">
    <name type="scientific">Cavenderia fasciculata</name>
    <name type="common">Slime mold</name>
    <name type="synonym">Dictyostelium fasciculatum</name>
    <dbReference type="NCBI Taxonomy" id="261658"/>
    <lineage>
        <taxon>Eukaryota</taxon>
        <taxon>Amoebozoa</taxon>
        <taxon>Evosea</taxon>
        <taxon>Eumycetozoa</taxon>
        <taxon>Dictyostelia</taxon>
        <taxon>Acytosteliales</taxon>
        <taxon>Cavenderiaceae</taxon>
        <taxon>Cavenderia</taxon>
    </lineage>
</organism>
<dbReference type="Proteomes" id="UP000007797">
    <property type="component" value="Unassembled WGS sequence"/>
</dbReference>
<protein>
    <submittedName>
        <fullName evidence="2">Uncharacterized protein</fullName>
    </submittedName>
</protein>
<keyword evidence="3" id="KW-1185">Reference proteome</keyword>
<proteinExistence type="predicted"/>
<evidence type="ECO:0000313" key="2">
    <source>
        <dbReference type="EMBL" id="EGG17615.1"/>
    </source>
</evidence>
<sequence>MSEWGDVDVGVEEDDDVVDGAKLGDKFVGDVFLAGTIGLVWFKRGGLLEIGGLSSPRGDILAGGSGGPILFDPPTSSIVYDGEEEEEEEETRPRSLNDDTDGGAVEGIGGGVVLSL</sequence>
<reference evidence="3" key="1">
    <citation type="journal article" date="2011" name="Genome Res.">
        <title>Phylogeny-wide analysis of social amoeba genomes highlights ancient origins for complex intercellular communication.</title>
        <authorList>
            <person name="Heidel A.J."/>
            <person name="Lawal H.M."/>
            <person name="Felder M."/>
            <person name="Schilde C."/>
            <person name="Helps N.R."/>
            <person name="Tunggal B."/>
            <person name="Rivero F."/>
            <person name="John U."/>
            <person name="Schleicher M."/>
            <person name="Eichinger L."/>
            <person name="Platzer M."/>
            <person name="Noegel A.A."/>
            <person name="Schaap P."/>
            <person name="Gloeckner G."/>
        </authorList>
    </citation>
    <scope>NUCLEOTIDE SEQUENCE [LARGE SCALE GENOMIC DNA]</scope>
    <source>
        <strain evidence="3">SH3</strain>
    </source>
</reference>
<name>F4Q3A5_CACFS</name>
<evidence type="ECO:0000256" key="1">
    <source>
        <dbReference type="SAM" id="MobiDB-lite"/>
    </source>
</evidence>
<dbReference type="RefSeq" id="XP_004356099.1">
    <property type="nucleotide sequence ID" value="XM_004356046.1"/>
</dbReference>